<reference evidence="1" key="2">
    <citation type="journal article" date="2015" name="Fish Shellfish Immunol.">
        <title>Early steps in the European eel (Anguilla anguilla)-Vibrio vulnificus interaction in the gills: Role of the RtxA13 toxin.</title>
        <authorList>
            <person name="Callol A."/>
            <person name="Pajuelo D."/>
            <person name="Ebbesson L."/>
            <person name="Teles M."/>
            <person name="MacKenzie S."/>
            <person name="Amaro C."/>
        </authorList>
    </citation>
    <scope>NUCLEOTIDE SEQUENCE</scope>
</reference>
<protein>
    <submittedName>
        <fullName evidence="1">Uncharacterized protein</fullName>
    </submittedName>
</protein>
<evidence type="ECO:0000313" key="1">
    <source>
        <dbReference type="EMBL" id="JAH05758.1"/>
    </source>
</evidence>
<proteinExistence type="predicted"/>
<name>A0A0E9PPK6_ANGAN</name>
<organism evidence="1">
    <name type="scientific">Anguilla anguilla</name>
    <name type="common">European freshwater eel</name>
    <name type="synonym">Muraena anguilla</name>
    <dbReference type="NCBI Taxonomy" id="7936"/>
    <lineage>
        <taxon>Eukaryota</taxon>
        <taxon>Metazoa</taxon>
        <taxon>Chordata</taxon>
        <taxon>Craniata</taxon>
        <taxon>Vertebrata</taxon>
        <taxon>Euteleostomi</taxon>
        <taxon>Actinopterygii</taxon>
        <taxon>Neopterygii</taxon>
        <taxon>Teleostei</taxon>
        <taxon>Anguilliformes</taxon>
        <taxon>Anguillidae</taxon>
        <taxon>Anguilla</taxon>
    </lineage>
</organism>
<dbReference type="EMBL" id="GBXM01102819">
    <property type="protein sequence ID" value="JAH05758.1"/>
    <property type="molecule type" value="Transcribed_RNA"/>
</dbReference>
<sequence>MQRDQILKWRTGSEG</sequence>
<reference evidence="1" key="1">
    <citation type="submission" date="2014-11" db="EMBL/GenBank/DDBJ databases">
        <authorList>
            <person name="Amaro Gonzalez C."/>
        </authorList>
    </citation>
    <scope>NUCLEOTIDE SEQUENCE</scope>
</reference>
<accession>A0A0E9PPK6</accession>